<dbReference type="EMBL" id="LAZR01007113">
    <property type="protein sequence ID" value="KKM87349.1"/>
    <property type="molecule type" value="Genomic_DNA"/>
</dbReference>
<comment type="caution">
    <text evidence="1">The sequence shown here is derived from an EMBL/GenBank/DDBJ whole genome shotgun (WGS) entry which is preliminary data.</text>
</comment>
<dbReference type="AlphaFoldDB" id="A0A0F9KYF5"/>
<sequence length="246" mass="27240">MKKYAVILIVIIILLPLVCLANTDAKKTQTGQEPAHYGSMIGGGFSLYSYTTSWYWYNPYDLVGSREHYPVHKYFRPQFFGFYERQSLFKIGSVTIDIRGEILFGFFGGTKEDWLPDGETISSGGISLGTAGIVKAAYPLIFQSWVIAPFAGIGFQYSLLTSNGENVGTNYANRTAYDYASGWSENIFGLVLCAGVNIELKKFVIIPEFRFTVLTGATTSWEPVGYAPENEGAGLIDFRVGVGFRL</sequence>
<proteinExistence type="predicted"/>
<evidence type="ECO:0008006" key="2">
    <source>
        <dbReference type="Google" id="ProtNLM"/>
    </source>
</evidence>
<name>A0A0F9KYF5_9ZZZZ</name>
<accession>A0A0F9KYF5</accession>
<gene>
    <name evidence="1" type="ORF">LCGC14_1269780</name>
</gene>
<protein>
    <recommendedName>
        <fullName evidence="2">Outer membrane protein beta-barrel domain-containing protein</fullName>
    </recommendedName>
</protein>
<reference evidence="1" key="1">
    <citation type="journal article" date="2015" name="Nature">
        <title>Complex archaea that bridge the gap between prokaryotes and eukaryotes.</title>
        <authorList>
            <person name="Spang A."/>
            <person name="Saw J.H."/>
            <person name="Jorgensen S.L."/>
            <person name="Zaremba-Niedzwiedzka K."/>
            <person name="Martijn J."/>
            <person name="Lind A.E."/>
            <person name="van Eijk R."/>
            <person name="Schleper C."/>
            <person name="Guy L."/>
            <person name="Ettema T.J."/>
        </authorList>
    </citation>
    <scope>NUCLEOTIDE SEQUENCE</scope>
</reference>
<evidence type="ECO:0000313" key="1">
    <source>
        <dbReference type="EMBL" id="KKM87349.1"/>
    </source>
</evidence>
<organism evidence="1">
    <name type="scientific">marine sediment metagenome</name>
    <dbReference type="NCBI Taxonomy" id="412755"/>
    <lineage>
        <taxon>unclassified sequences</taxon>
        <taxon>metagenomes</taxon>
        <taxon>ecological metagenomes</taxon>
    </lineage>
</organism>